<name>A0A5B7I515_PORTR</name>
<protein>
    <submittedName>
        <fullName evidence="1">Uncharacterized protein</fullName>
    </submittedName>
</protein>
<evidence type="ECO:0000313" key="2">
    <source>
        <dbReference type="Proteomes" id="UP000324222"/>
    </source>
</evidence>
<evidence type="ECO:0000313" key="1">
    <source>
        <dbReference type="EMBL" id="MPC79640.1"/>
    </source>
</evidence>
<organism evidence="1 2">
    <name type="scientific">Portunus trituberculatus</name>
    <name type="common">Swimming crab</name>
    <name type="synonym">Neptunus trituberculatus</name>
    <dbReference type="NCBI Taxonomy" id="210409"/>
    <lineage>
        <taxon>Eukaryota</taxon>
        <taxon>Metazoa</taxon>
        <taxon>Ecdysozoa</taxon>
        <taxon>Arthropoda</taxon>
        <taxon>Crustacea</taxon>
        <taxon>Multicrustacea</taxon>
        <taxon>Malacostraca</taxon>
        <taxon>Eumalacostraca</taxon>
        <taxon>Eucarida</taxon>
        <taxon>Decapoda</taxon>
        <taxon>Pleocyemata</taxon>
        <taxon>Brachyura</taxon>
        <taxon>Eubrachyura</taxon>
        <taxon>Portunoidea</taxon>
        <taxon>Portunidae</taxon>
        <taxon>Portuninae</taxon>
        <taxon>Portunus</taxon>
    </lineage>
</organism>
<sequence length="69" mass="7620">MEASRVIASHPKAMRGCQAWVATPRRHSGREVRVTACPITLHFSLTKLCTLVAEGRHSSWLPLSLPSEP</sequence>
<proteinExistence type="predicted"/>
<keyword evidence="2" id="KW-1185">Reference proteome</keyword>
<gene>
    <name evidence="1" type="ORF">E2C01_074177</name>
</gene>
<dbReference type="EMBL" id="VSRR010051666">
    <property type="protein sequence ID" value="MPC79640.1"/>
    <property type="molecule type" value="Genomic_DNA"/>
</dbReference>
<dbReference type="Proteomes" id="UP000324222">
    <property type="component" value="Unassembled WGS sequence"/>
</dbReference>
<comment type="caution">
    <text evidence="1">The sequence shown here is derived from an EMBL/GenBank/DDBJ whole genome shotgun (WGS) entry which is preliminary data.</text>
</comment>
<reference evidence="1 2" key="1">
    <citation type="submission" date="2019-05" db="EMBL/GenBank/DDBJ databases">
        <title>Another draft genome of Portunus trituberculatus and its Hox gene families provides insights of decapod evolution.</title>
        <authorList>
            <person name="Jeong J.-H."/>
            <person name="Song I."/>
            <person name="Kim S."/>
            <person name="Choi T."/>
            <person name="Kim D."/>
            <person name="Ryu S."/>
            <person name="Kim W."/>
        </authorList>
    </citation>
    <scope>NUCLEOTIDE SEQUENCE [LARGE SCALE GENOMIC DNA]</scope>
    <source>
        <tissue evidence="1">Muscle</tissue>
    </source>
</reference>
<accession>A0A5B7I515</accession>
<dbReference type="AlphaFoldDB" id="A0A5B7I515"/>